<dbReference type="PROSITE" id="PS01179">
    <property type="entry name" value="PID"/>
    <property type="match status" value="1"/>
</dbReference>
<sequence length="199" mass="22062">MRLLLRRSVVEDADEARMSGGSALIKEDLPGSFLVKYLGTRESRGLWGIKHTRKPVDAMVAAAKEPGVALPMLTLTVQKEGIRIQDAAAPAQGPHQFYPIETISYGVQDLVYTRVFAMIIVKDVLSHRARDAGHPFVCHAFVCESRQVARKLTYTLATAFQLYSRRIRVGAGGSVTKFAIDLRSPQEMESDLRMQDSEA</sequence>
<dbReference type="EMBL" id="OU963864">
    <property type="protein sequence ID" value="CAH0387547.1"/>
    <property type="molecule type" value="Genomic_DNA"/>
</dbReference>
<proteinExistence type="predicted"/>
<dbReference type="Gene3D" id="2.30.29.30">
    <property type="entry name" value="Pleckstrin-homology domain (PH domain)/Phosphotyrosine-binding domain (PTB)"/>
    <property type="match status" value="1"/>
</dbReference>
<dbReference type="AlphaFoldDB" id="A0A9P0AAH2"/>
<keyword evidence="3" id="KW-1185">Reference proteome</keyword>
<dbReference type="CDD" id="cd13160">
    <property type="entry name" value="PTB_LDLRAP_insect-like"/>
    <property type="match status" value="1"/>
</dbReference>
<protein>
    <recommendedName>
        <fullName evidence="1">PID domain-containing protein</fullName>
    </recommendedName>
</protein>
<gene>
    <name evidence="2" type="ORF">BEMITA_LOCUS6550</name>
</gene>
<organism evidence="2 3">
    <name type="scientific">Bemisia tabaci</name>
    <name type="common">Sweetpotato whitefly</name>
    <name type="synonym">Aleurodes tabaci</name>
    <dbReference type="NCBI Taxonomy" id="7038"/>
    <lineage>
        <taxon>Eukaryota</taxon>
        <taxon>Metazoa</taxon>
        <taxon>Ecdysozoa</taxon>
        <taxon>Arthropoda</taxon>
        <taxon>Hexapoda</taxon>
        <taxon>Insecta</taxon>
        <taxon>Pterygota</taxon>
        <taxon>Neoptera</taxon>
        <taxon>Paraneoptera</taxon>
        <taxon>Hemiptera</taxon>
        <taxon>Sternorrhyncha</taxon>
        <taxon>Aleyrodoidea</taxon>
        <taxon>Aleyrodidae</taxon>
        <taxon>Aleyrodinae</taxon>
        <taxon>Bemisia</taxon>
    </lineage>
</organism>
<dbReference type="PANTHER" id="PTHR11232:SF57">
    <property type="entry name" value="RE46159P"/>
    <property type="match status" value="1"/>
</dbReference>
<dbReference type="InterPro" id="IPR051133">
    <property type="entry name" value="Adapter_Engulfment-Domain"/>
</dbReference>
<reference evidence="2" key="1">
    <citation type="submission" date="2021-12" db="EMBL/GenBank/DDBJ databases">
        <authorList>
            <person name="King R."/>
        </authorList>
    </citation>
    <scope>NUCLEOTIDE SEQUENCE</scope>
</reference>
<evidence type="ECO:0000313" key="3">
    <source>
        <dbReference type="Proteomes" id="UP001152759"/>
    </source>
</evidence>
<accession>A0A9P0AAH2</accession>
<evidence type="ECO:0000313" key="2">
    <source>
        <dbReference type="EMBL" id="CAH0387547.1"/>
    </source>
</evidence>
<dbReference type="InterPro" id="IPR006020">
    <property type="entry name" value="PTB/PI_dom"/>
</dbReference>
<name>A0A9P0AAH2_BEMTA</name>
<feature type="domain" description="PID" evidence="1">
    <location>
        <begin position="32"/>
        <end position="162"/>
    </location>
</feature>
<dbReference type="Pfam" id="PF14719">
    <property type="entry name" value="PID_2"/>
    <property type="match status" value="1"/>
</dbReference>
<dbReference type="InterPro" id="IPR011993">
    <property type="entry name" value="PH-like_dom_sf"/>
</dbReference>
<evidence type="ECO:0000259" key="1">
    <source>
        <dbReference type="PROSITE" id="PS01179"/>
    </source>
</evidence>
<dbReference type="Proteomes" id="UP001152759">
    <property type="component" value="Chromosome 3"/>
</dbReference>
<dbReference type="PANTHER" id="PTHR11232">
    <property type="entry name" value="PHOSPHOTYROSINE INTERACTION DOMAIN-CONTAINING FAMILY MEMBER"/>
    <property type="match status" value="1"/>
</dbReference>
<dbReference type="SUPFAM" id="SSF50729">
    <property type="entry name" value="PH domain-like"/>
    <property type="match status" value="1"/>
</dbReference>